<sequence>MNDELVLKNRLKVARAEKSMNQTQLAELIGVSRQTISAIETGQFNPSAKLALILCIALDKKFEELFYFEED</sequence>
<protein>
    <submittedName>
        <fullName evidence="3">Helix-turn-helix transcriptional regulator</fullName>
    </submittedName>
</protein>
<evidence type="ECO:0000313" key="4">
    <source>
        <dbReference type="Proteomes" id="UP000726170"/>
    </source>
</evidence>
<organism evidence="3 4">
    <name type="scientific">Clostridium mobile</name>
    <dbReference type="NCBI Taxonomy" id="2841512"/>
    <lineage>
        <taxon>Bacteria</taxon>
        <taxon>Bacillati</taxon>
        <taxon>Bacillota</taxon>
        <taxon>Clostridia</taxon>
        <taxon>Eubacteriales</taxon>
        <taxon>Clostridiaceae</taxon>
        <taxon>Clostridium</taxon>
    </lineage>
</organism>
<dbReference type="RefSeq" id="WP_216437861.1">
    <property type="nucleotide sequence ID" value="NZ_JAHLQF010000001.1"/>
</dbReference>
<name>A0ABS6EE53_9CLOT</name>
<accession>A0ABS6EE53</accession>
<dbReference type="Proteomes" id="UP000726170">
    <property type="component" value="Unassembled WGS sequence"/>
</dbReference>
<dbReference type="PROSITE" id="PS50943">
    <property type="entry name" value="HTH_CROC1"/>
    <property type="match status" value="1"/>
</dbReference>
<evidence type="ECO:0000313" key="3">
    <source>
        <dbReference type="EMBL" id="MBU5483483.1"/>
    </source>
</evidence>
<dbReference type="InterPro" id="IPR001387">
    <property type="entry name" value="Cro/C1-type_HTH"/>
</dbReference>
<dbReference type="PANTHER" id="PTHR46558:SF3">
    <property type="entry name" value="TRANSCRIPTIONAL REGULATOR"/>
    <property type="match status" value="1"/>
</dbReference>
<dbReference type="Pfam" id="PF01381">
    <property type="entry name" value="HTH_3"/>
    <property type="match status" value="1"/>
</dbReference>
<keyword evidence="1" id="KW-0238">DNA-binding</keyword>
<evidence type="ECO:0000259" key="2">
    <source>
        <dbReference type="PROSITE" id="PS50943"/>
    </source>
</evidence>
<dbReference type="CDD" id="cd00093">
    <property type="entry name" value="HTH_XRE"/>
    <property type="match status" value="1"/>
</dbReference>
<comment type="caution">
    <text evidence="3">The sequence shown here is derived from an EMBL/GenBank/DDBJ whole genome shotgun (WGS) entry which is preliminary data.</text>
</comment>
<dbReference type="PANTHER" id="PTHR46558">
    <property type="entry name" value="TRACRIPTIONAL REGULATORY PROTEIN-RELATED-RELATED"/>
    <property type="match status" value="1"/>
</dbReference>
<evidence type="ECO:0000256" key="1">
    <source>
        <dbReference type="ARBA" id="ARBA00023125"/>
    </source>
</evidence>
<gene>
    <name evidence="3" type="ORF">KQI86_04020</name>
</gene>
<reference evidence="3 4" key="1">
    <citation type="submission" date="2021-06" db="EMBL/GenBank/DDBJ databases">
        <authorList>
            <person name="Sun Q."/>
            <person name="Li D."/>
        </authorList>
    </citation>
    <scope>NUCLEOTIDE SEQUENCE [LARGE SCALE GENOMIC DNA]</scope>
    <source>
        <strain evidence="3 4">MSJ-11</strain>
    </source>
</reference>
<dbReference type="SMART" id="SM00530">
    <property type="entry name" value="HTH_XRE"/>
    <property type="match status" value="1"/>
</dbReference>
<proteinExistence type="predicted"/>
<keyword evidence="4" id="KW-1185">Reference proteome</keyword>
<feature type="domain" description="HTH cro/C1-type" evidence="2">
    <location>
        <begin position="11"/>
        <end position="65"/>
    </location>
</feature>
<dbReference type="EMBL" id="JAHLQF010000001">
    <property type="protein sequence ID" value="MBU5483483.1"/>
    <property type="molecule type" value="Genomic_DNA"/>
</dbReference>